<reference evidence="2 3" key="1">
    <citation type="submission" date="2017-06" db="EMBL/GenBank/DDBJ databases">
        <title>Genome sequencing of cyanobaciteial culture collection at National Institute for Environmental Studies (NIES).</title>
        <authorList>
            <person name="Hirose Y."/>
            <person name="Shimura Y."/>
            <person name="Fujisawa T."/>
            <person name="Nakamura Y."/>
            <person name="Kawachi M."/>
        </authorList>
    </citation>
    <scope>NUCLEOTIDE SEQUENCE [LARGE SCALE GENOMIC DNA]</scope>
    <source>
        <strain evidence="2 3">NIES-267</strain>
    </source>
</reference>
<dbReference type="SUPFAM" id="SSF52540">
    <property type="entry name" value="P-loop containing nucleoside triphosphate hydrolases"/>
    <property type="match status" value="1"/>
</dbReference>
<evidence type="ECO:0000256" key="1">
    <source>
        <dbReference type="SAM" id="MobiDB-lite"/>
    </source>
</evidence>
<organism evidence="2 3">
    <name type="scientific">Calothrix parasitica NIES-267</name>
    <dbReference type="NCBI Taxonomy" id="1973488"/>
    <lineage>
        <taxon>Bacteria</taxon>
        <taxon>Bacillati</taxon>
        <taxon>Cyanobacteriota</taxon>
        <taxon>Cyanophyceae</taxon>
        <taxon>Nostocales</taxon>
        <taxon>Calotrichaceae</taxon>
        <taxon>Calothrix</taxon>
    </lineage>
</organism>
<feature type="compositionally biased region" description="Low complexity" evidence="1">
    <location>
        <begin position="1"/>
        <end position="17"/>
    </location>
</feature>
<name>A0A1Z4LXQ1_9CYAN</name>
<dbReference type="EMBL" id="AP018227">
    <property type="protein sequence ID" value="BAY86004.1"/>
    <property type="molecule type" value="Genomic_DNA"/>
</dbReference>
<gene>
    <name evidence="2" type="ORF">NIES267_55100</name>
</gene>
<dbReference type="Proteomes" id="UP000218418">
    <property type="component" value="Chromosome"/>
</dbReference>
<proteinExistence type="predicted"/>
<sequence length="416" mass="46634">MSKQSNFSRWLSPSSSSRGVAQSQITPHDLNLTSKSYTANSWIPHFLPGWKTIGRFALWGIGRAGFSICLFGLDTTTNALTVAQTAVKWSRGSLSRLLTVYDQLPYGGTHSQNIIEAAAVEVSAEPEEIITDVIEAIQDKQVMIIGEMGTGKSTLAQYLAYSVGGRVKVYEPEGTPEDWQGLEVVGKGENWTAIEAGMQSDLEDLSSRIQRRMQEGGKFLEGSEQVVICEEYPELVNKVSCSGEWLDRHARRGRKARRFTVLLSQYDKVAAWGLEGKSDLSEAFFKIRLGKKALAHAKSLKNDELIYWLKQDRSHCLLDDNPCKLPPYREMKAVITRPLLNQNTPIEKSPEKPLKAPSEENFEEKFSESDAFLWRLILKYGEGKSDSTIVTEILGMTGKKYGEGKDLLERLRRQFG</sequence>
<keyword evidence="3" id="KW-1185">Reference proteome</keyword>
<protein>
    <submittedName>
        <fullName evidence="2">Uncharacterized protein</fullName>
    </submittedName>
</protein>
<dbReference type="AlphaFoldDB" id="A0A1Z4LXQ1"/>
<evidence type="ECO:0000313" key="3">
    <source>
        <dbReference type="Proteomes" id="UP000218418"/>
    </source>
</evidence>
<accession>A0A1Z4LXQ1</accession>
<dbReference type="InterPro" id="IPR027417">
    <property type="entry name" value="P-loop_NTPase"/>
</dbReference>
<dbReference type="Gene3D" id="3.40.50.300">
    <property type="entry name" value="P-loop containing nucleotide triphosphate hydrolases"/>
    <property type="match status" value="1"/>
</dbReference>
<feature type="region of interest" description="Disordered" evidence="1">
    <location>
        <begin position="1"/>
        <end position="23"/>
    </location>
</feature>
<evidence type="ECO:0000313" key="2">
    <source>
        <dbReference type="EMBL" id="BAY86004.1"/>
    </source>
</evidence>